<dbReference type="GO" id="GO:0017057">
    <property type="term" value="F:6-phosphogluconolactonase activity"/>
    <property type="evidence" value="ECO:0007669"/>
    <property type="project" value="TreeGrafter"/>
</dbReference>
<dbReference type="AlphaFoldDB" id="A0A165LTS2"/>
<sequence>MSFRIALGGPTDLVHTVAFAPGNKLELLSSFESKRATWIVPHPSIKGVFFATGELDGGVVRVIKFDGDTGTVLGAVSSGGMHPTHLATSVDGSELFVANYSTGGVLVLPVLADAPYLGEPVSAASHIEFPYTPPAPHESQVHFNPDRQECSHPHQVLVLPAPHSEVLVPDLGSDKVWRLAQSPGAKEWEIVGFVEFPRGSGPRHAALYDGVLYTVLELTSELSAHIFPPLAAAPTHIATFSTLGKTSTTSADASAPLLPTEVIYADRVPSVPKSSTADEETESPPQLAAEILIPPALPEDDGTTFVYVTNRDEPDPKGDAIAVYSLHPDFQLVHRIHTGVRHLRGIAFSPGEGRYVAFAGQNGGGFKVWERKAGGTLVPVDGAALDLNDVSSVTWV</sequence>
<accession>A0A165LTS2</accession>
<dbReference type="STRING" id="1314781.A0A165LTS2"/>
<organism evidence="2 3">
    <name type="scientific">Exidia glandulosa HHB12029</name>
    <dbReference type="NCBI Taxonomy" id="1314781"/>
    <lineage>
        <taxon>Eukaryota</taxon>
        <taxon>Fungi</taxon>
        <taxon>Dikarya</taxon>
        <taxon>Basidiomycota</taxon>
        <taxon>Agaricomycotina</taxon>
        <taxon>Agaricomycetes</taxon>
        <taxon>Auriculariales</taxon>
        <taxon>Exidiaceae</taxon>
        <taxon>Exidia</taxon>
    </lineage>
</organism>
<evidence type="ECO:0000313" key="2">
    <source>
        <dbReference type="EMBL" id="KZV98312.1"/>
    </source>
</evidence>
<name>A0A165LTS2_EXIGL</name>
<dbReference type="InterPro" id="IPR050282">
    <property type="entry name" value="Cycloisomerase_2"/>
</dbReference>
<dbReference type="SUPFAM" id="SSF75011">
    <property type="entry name" value="3-carboxy-cis,cis-mucoante lactonizing enzyme"/>
    <property type="match status" value="1"/>
</dbReference>
<keyword evidence="3" id="KW-1185">Reference proteome</keyword>
<dbReference type="Proteomes" id="UP000077266">
    <property type="component" value="Unassembled WGS sequence"/>
</dbReference>
<keyword evidence="2" id="KW-0413">Isomerase</keyword>
<dbReference type="PANTHER" id="PTHR30344">
    <property type="entry name" value="6-PHOSPHOGLUCONOLACTONASE-RELATED"/>
    <property type="match status" value="1"/>
</dbReference>
<proteinExistence type="inferred from homology"/>
<dbReference type="Pfam" id="PF10282">
    <property type="entry name" value="Lactonase"/>
    <property type="match status" value="1"/>
</dbReference>
<evidence type="ECO:0000256" key="1">
    <source>
        <dbReference type="ARBA" id="ARBA00005564"/>
    </source>
</evidence>
<protein>
    <submittedName>
        <fullName evidence="2">Putative isomerase YbhE</fullName>
    </submittedName>
</protein>
<dbReference type="PANTHER" id="PTHR30344:SF1">
    <property type="entry name" value="6-PHOSPHOGLUCONOLACTONASE"/>
    <property type="match status" value="1"/>
</dbReference>
<reference evidence="2 3" key="1">
    <citation type="journal article" date="2016" name="Mol. Biol. Evol.">
        <title>Comparative Genomics of Early-Diverging Mushroom-Forming Fungi Provides Insights into the Origins of Lignocellulose Decay Capabilities.</title>
        <authorList>
            <person name="Nagy L.G."/>
            <person name="Riley R."/>
            <person name="Tritt A."/>
            <person name="Adam C."/>
            <person name="Daum C."/>
            <person name="Floudas D."/>
            <person name="Sun H."/>
            <person name="Yadav J.S."/>
            <person name="Pangilinan J."/>
            <person name="Larsson K.H."/>
            <person name="Matsuura K."/>
            <person name="Barry K."/>
            <person name="Labutti K."/>
            <person name="Kuo R."/>
            <person name="Ohm R.A."/>
            <person name="Bhattacharya S.S."/>
            <person name="Shirouzu T."/>
            <person name="Yoshinaga Y."/>
            <person name="Martin F.M."/>
            <person name="Grigoriev I.V."/>
            <person name="Hibbett D.S."/>
        </authorList>
    </citation>
    <scope>NUCLEOTIDE SEQUENCE [LARGE SCALE GENOMIC DNA]</scope>
    <source>
        <strain evidence="2 3">HHB12029</strain>
    </source>
</reference>
<gene>
    <name evidence="2" type="ORF">EXIGLDRAFT_746662</name>
</gene>
<dbReference type="EMBL" id="KV425920">
    <property type="protein sequence ID" value="KZV98312.1"/>
    <property type="molecule type" value="Genomic_DNA"/>
</dbReference>
<comment type="similarity">
    <text evidence="1">Belongs to the cycloisomerase 2 family.</text>
</comment>
<dbReference type="Gene3D" id="2.130.10.10">
    <property type="entry name" value="YVTN repeat-like/Quinoprotein amine dehydrogenase"/>
    <property type="match status" value="1"/>
</dbReference>
<dbReference type="GO" id="GO:0016853">
    <property type="term" value="F:isomerase activity"/>
    <property type="evidence" value="ECO:0007669"/>
    <property type="project" value="UniProtKB-KW"/>
</dbReference>
<dbReference type="InParanoid" id="A0A165LTS2"/>
<evidence type="ECO:0000313" key="3">
    <source>
        <dbReference type="Proteomes" id="UP000077266"/>
    </source>
</evidence>
<dbReference type="InterPro" id="IPR019405">
    <property type="entry name" value="Lactonase_7-beta_prop"/>
</dbReference>
<dbReference type="OrthoDB" id="9972196at2759"/>
<dbReference type="InterPro" id="IPR015943">
    <property type="entry name" value="WD40/YVTN_repeat-like_dom_sf"/>
</dbReference>